<dbReference type="Pfam" id="PF00550">
    <property type="entry name" value="PP-binding"/>
    <property type="match status" value="1"/>
</dbReference>
<evidence type="ECO:0000256" key="10">
    <source>
        <dbReference type="SAM" id="MobiDB-lite"/>
    </source>
</evidence>
<dbReference type="InterPro" id="IPR013149">
    <property type="entry name" value="ADH-like_C"/>
</dbReference>
<dbReference type="PROSITE" id="PS52019">
    <property type="entry name" value="PKS_MFAS_DH"/>
    <property type="match status" value="1"/>
</dbReference>
<evidence type="ECO:0000256" key="7">
    <source>
        <dbReference type="ARBA" id="ARBA00023268"/>
    </source>
</evidence>
<dbReference type="InterPro" id="IPR049900">
    <property type="entry name" value="PKS_mFAS_DH"/>
</dbReference>
<dbReference type="InterPro" id="IPR016039">
    <property type="entry name" value="Thiolase-like"/>
</dbReference>
<dbReference type="SMART" id="SM00823">
    <property type="entry name" value="PKS_PP"/>
    <property type="match status" value="1"/>
</dbReference>
<dbReference type="InterPro" id="IPR020843">
    <property type="entry name" value="ER"/>
</dbReference>
<comment type="pathway">
    <text evidence="1">Lipid metabolism; fatty acid biosynthesis.</text>
</comment>
<evidence type="ECO:0000259" key="11">
    <source>
        <dbReference type="PROSITE" id="PS50075"/>
    </source>
</evidence>
<evidence type="ECO:0000256" key="2">
    <source>
        <dbReference type="ARBA" id="ARBA00006484"/>
    </source>
</evidence>
<evidence type="ECO:0000256" key="3">
    <source>
        <dbReference type="ARBA" id="ARBA00022450"/>
    </source>
</evidence>
<dbReference type="Gene3D" id="3.40.50.720">
    <property type="entry name" value="NAD(P)-binding Rossmann-like Domain"/>
    <property type="match status" value="3"/>
</dbReference>
<dbReference type="SMART" id="SM00825">
    <property type="entry name" value="PKS_KS"/>
    <property type="match status" value="1"/>
</dbReference>
<dbReference type="InterPro" id="IPR036736">
    <property type="entry name" value="ACP-like_sf"/>
</dbReference>
<reference evidence="14 15" key="1">
    <citation type="submission" date="2024-03" db="EMBL/GenBank/DDBJ databases">
        <title>Community enrichment and isolation of bacterial strains for fucoidan degradation.</title>
        <authorList>
            <person name="Sichert A."/>
        </authorList>
    </citation>
    <scope>NUCLEOTIDE SEQUENCE [LARGE SCALE GENOMIC DNA]</scope>
    <source>
        <strain evidence="14 15">AS76</strain>
    </source>
</reference>
<dbReference type="InterPro" id="IPR013154">
    <property type="entry name" value="ADH-like_N"/>
</dbReference>
<dbReference type="InterPro" id="IPR014043">
    <property type="entry name" value="Acyl_transferase_dom"/>
</dbReference>
<evidence type="ECO:0000313" key="14">
    <source>
        <dbReference type="EMBL" id="MEM5537902.1"/>
    </source>
</evidence>
<keyword evidence="7" id="KW-0511">Multifunctional enzyme</keyword>
<dbReference type="SUPFAM" id="SSF55048">
    <property type="entry name" value="Probable ACP-binding domain of malonyl-CoA ACP transacylase"/>
    <property type="match status" value="1"/>
</dbReference>
<accession>A0ABU9TW01</accession>
<dbReference type="Pfam" id="PF02801">
    <property type="entry name" value="Ketoacyl-synt_C"/>
    <property type="match status" value="1"/>
</dbReference>
<feature type="domain" description="Carrier" evidence="11">
    <location>
        <begin position="2409"/>
        <end position="2486"/>
    </location>
</feature>
<dbReference type="InterPro" id="IPR014031">
    <property type="entry name" value="Ketoacyl_synth_C"/>
</dbReference>
<dbReference type="Gene3D" id="3.10.129.110">
    <property type="entry name" value="Polyketide synthase dehydratase"/>
    <property type="match status" value="1"/>
</dbReference>
<gene>
    <name evidence="14" type="ORF">WNY58_16065</name>
</gene>
<dbReference type="InterPro" id="IPR016036">
    <property type="entry name" value="Malonyl_transacylase_ACP-bd"/>
</dbReference>
<dbReference type="InterPro" id="IPR016035">
    <property type="entry name" value="Acyl_Trfase/lysoPLipase"/>
</dbReference>
<comment type="similarity">
    <text evidence="2">Belongs to the short-chain dehydrogenases/reductases (SDR) family.</text>
</comment>
<dbReference type="InterPro" id="IPR013968">
    <property type="entry name" value="PKS_KR"/>
</dbReference>
<dbReference type="Gene3D" id="3.90.180.10">
    <property type="entry name" value="Medium-chain alcohol dehydrogenases, catalytic domain"/>
    <property type="match status" value="1"/>
</dbReference>
<dbReference type="PROSITE" id="PS52004">
    <property type="entry name" value="KS3_2"/>
    <property type="match status" value="1"/>
</dbReference>
<comment type="caution">
    <text evidence="14">The sequence shown here is derived from an EMBL/GenBank/DDBJ whole genome shotgun (WGS) entry which is preliminary data.</text>
</comment>
<dbReference type="InterPro" id="IPR057326">
    <property type="entry name" value="KR_dom"/>
</dbReference>
<dbReference type="Pfam" id="PF21089">
    <property type="entry name" value="PKS_DH_N"/>
    <property type="match status" value="1"/>
</dbReference>
<dbReference type="SUPFAM" id="SSF53901">
    <property type="entry name" value="Thiolase-like"/>
    <property type="match status" value="1"/>
</dbReference>
<dbReference type="Gene3D" id="3.30.70.3290">
    <property type="match status" value="1"/>
</dbReference>
<evidence type="ECO:0000259" key="12">
    <source>
        <dbReference type="PROSITE" id="PS52004"/>
    </source>
</evidence>
<evidence type="ECO:0000256" key="9">
    <source>
        <dbReference type="PROSITE-ProRule" id="PRU01363"/>
    </source>
</evidence>
<dbReference type="SMART" id="SM00826">
    <property type="entry name" value="PKS_DH"/>
    <property type="match status" value="1"/>
</dbReference>
<dbReference type="Proteomes" id="UP001449225">
    <property type="component" value="Unassembled WGS sequence"/>
</dbReference>
<dbReference type="Pfam" id="PF00698">
    <property type="entry name" value="Acyl_transf_1"/>
    <property type="match status" value="1"/>
</dbReference>
<dbReference type="InterPro" id="IPR036291">
    <property type="entry name" value="NAD(P)-bd_dom_sf"/>
</dbReference>
<dbReference type="InterPro" id="IPR049552">
    <property type="entry name" value="PKS_DH_N"/>
</dbReference>
<sequence length="2534" mass="277910">MDRRIALVGYSFRLPQTSSDTFWQDLVDEKDLITEVESSRWSFDSHLHPDKNHPGSSYTFKAGSLGDISGFDAEFFNISPREAAVMDPQQRHLLEMSWEAIEHAGIKASSLTKTNTGVFFGISSLDYSYRMSDDLSVINSSTATGNTSSIASNRISYSFDLQGPSISMDTACSSAMVAFHQACQSILSGEASTALTGGISLHLHPFGFIIFSKASMLSPDGRCKVFDKSANGYVRSEGGGVFLLKDYDQAVADGDTIHAIVAASSVNTDGNKSGITIPSCHSQQRLMEQTYRKAGISPDQLDYLEAHGTGTSVGDPIETRAIGNALGRKRSTPLPIGSVKSNLGHLEPASAVASLVKALLILKHRAVPATISMKEPNPEIKFDDWNIWVVDKLFPLKPQGTLSVGINSFGFGGANAHVILQSDERRPNNSSTEVPETTDVTAHNLPLVISGRNDQALQDNAARLADFLVQNQNGSFYDVAWNYTQCKERHQKALLLFAGNNQDAITQLHSFINITEKNGDHGLRTGQGLAASPGAVFVYSGNGCQWETMGKALLESSEIFRQSIATVDQLFSCYADFSLTDEINGLNGNGRFEYTEIAQPALFAIQVGITEYLKHQGITPVAVTGHSVGEVAAAWACGALPLAEAVKVIYFRSLCQGTTKGIGAMTAAALSPKEATSFLQQPNFSKIHLAGMNSSKGVTLAGDPEQLSRLEALLESNNVFNVRLPLDYAFHSPAMDPIKQQLLQTLTGLEPNKNKIPFISTVTGYAIDGSLLDAGYWWRNIRKPVLFKQAIDYALDQGNNCFIEIGAHPVLRSYQHEQIRQHNVPAIVIPTFSRNNGTLAELNQCAAAALMAGAADMKSWFPIPGRRLELPLYAWQHEQHWHPVTIESHKLLQRYAEHPLLGAPLPLRPLHWENQLDTARMPWLADHKVGDSVVYPGAGFIELALNAAGQFRQTEYIEIEEFEILAPLILEEGQSKVVQTSTDPVSGDIKITSRSHTVTEQWTQNCKARAVHQTTGQALHLAAPALPQRHADFDADSHQQQALRAGLQYGPAFSAVTQGWCNETEVLAQLNLPESIADSADDYLLHPGILDSAIQLVIHFLGKELEQNSGTAFIPSRVGRILVNRNAGIQPTLARLKLVRKATHSLLTHIELFDDEGNAVAVLEEVRFKAIRLYKSGGHEIAFLNYHLTPVPESNETAALTTPLNRAISKAYQQQQDKIRRYNDEVSPLLESLMVHALAESLSEIHADLDGLDSATIESLNLSNPSHSNLRRQLLLYAAEYGIIENDNDSYTLNAEFVDSEITSKLIWNTLVREYPDYFSAIHLAGRTSLSLTQNFLSQNDDGQKSSRPDSSQPRNSDALATDGYQHLFKELLTQTCYSVMASALKQLINEQLEQQKPGQRLRILEVASGQCHYGHSICSELNFNVTDYTFASSSESALESVAHLRERYPRVNSFALDQAVTGTPYQLAIVTFDNYLPTQCLQQLQQIKPLLAKNATVLICGMQPTFWLDIAFGSNSDWWQNEESVQASAKQWLSTLDQQHFTELELLSEPAADSSFFLISSTYANEEQSLQQTAPEPHHWLIIGGSNEKEQDLANRISSIAPDVAIQPYRHQSALKQQVLESEQNGNPVNRIILLDQMGSNSDPLCSQTLRCTQATELLQVLEETRCSADIWLITEGVGAIFPCDQQITSGAQQLAPADAAIWGFGRTLMNESLNNSVHLIDLPAAPGHCTIDTLLSELQTPSNEQELIITAQGERFAPRLRTETAPSTAQPDQYSDVISLGFELPGQLRNLHWQARPARELAADEVEIEVMATGLNFRDIMYALGLLSDEAIENGFAGATMGLEFSGRITRTGPEVTNFNIGDEVVGFGSSCFSNRMIATSYSIAPIPAGLSYEGAATIPTTFLTVYYALHHLARLQPGEKVLIHGAAGGVGIAAIQIAQWLGADIYATVGSKEKQEFLELMGIPPQRIYNSRELTFAEQILRDTEDGKGVDVVLNSLAGEAIKQNFRVLKPFGRFLELGKRDFYENTHIGLRPFRNNISYFGIDADQLQQELPELTTRLFGEMLELFNDGTLFPLPYTKFNAHQVVDAFRYMQQAKQIGKIIVTYKEGLKADANTAATVSEKSALELNPQATYLVTGGLGGFGLKTAEWLVGKGAKQLLLLSRRGAASQEAVEFLEQCQISGVKVHAAACDVTDRDALQQVIRLCGTQLPPLKGVVHAATLINDSLIRNLDAEQIETSLAAKLRGAQYLDELTRELELDMFVLYSSATTLLGNPGQAAYVAANHWLEALAATRQSLQLPASCVRWGAIDDVGFLARNEEIKDALQNRLGGNALSSEAGLEILEQMILTGSPSLGVMELDWHSLSRFLPTAAHRKFREIALTAGEAENSDEDALDLKTMMQEMSESEFRDAILEILTQELSEILMIPASKISPEKSIYDMGMDSLMGVELMSALESRISIQVPVMALTETPKLSQLTDKIIALIKDKENLQADATQAAIDKVVAQHGAADSDVTAKIASSIAQDSHNNRMNH</sequence>
<feature type="region of interest" description="Disordered" evidence="10">
    <location>
        <begin position="1338"/>
        <end position="1359"/>
    </location>
</feature>
<dbReference type="EMBL" id="JBBMRA010000022">
    <property type="protein sequence ID" value="MEM5537902.1"/>
    <property type="molecule type" value="Genomic_DNA"/>
</dbReference>
<dbReference type="Pfam" id="PF00109">
    <property type="entry name" value="ketoacyl-synt"/>
    <property type="match status" value="1"/>
</dbReference>
<keyword evidence="5" id="KW-0808">Transferase</keyword>
<keyword evidence="15" id="KW-1185">Reference proteome</keyword>
<feature type="region of interest" description="C-terminal hotdog fold" evidence="9">
    <location>
        <begin position="1030"/>
        <end position="1177"/>
    </location>
</feature>
<dbReference type="InterPro" id="IPR050091">
    <property type="entry name" value="PKS_NRPS_Biosynth_Enz"/>
</dbReference>
<dbReference type="InterPro" id="IPR020841">
    <property type="entry name" value="PKS_Beta-ketoAc_synthase_dom"/>
</dbReference>
<dbReference type="PROSITE" id="PS50075">
    <property type="entry name" value="CARRIER"/>
    <property type="match status" value="1"/>
</dbReference>
<dbReference type="InterPro" id="IPR049551">
    <property type="entry name" value="PKS_DH_C"/>
</dbReference>
<dbReference type="Pfam" id="PF16197">
    <property type="entry name" value="KAsynt_C_assoc"/>
    <property type="match status" value="1"/>
</dbReference>
<dbReference type="InterPro" id="IPR014030">
    <property type="entry name" value="Ketoacyl_synth_N"/>
</dbReference>
<feature type="domain" description="Ketosynthase family 3 (KS3)" evidence="12">
    <location>
        <begin position="2"/>
        <end position="422"/>
    </location>
</feature>
<evidence type="ECO:0000259" key="13">
    <source>
        <dbReference type="PROSITE" id="PS52019"/>
    </source>
</evidence>
<dbReference type="SUPFAM" id="SSF51735">
    <property type="entry name" value="NAD(P)-binding Rossmann-fold domains"/>
    <property type="match status" value="3"/>
</dbReference>
<dbReference type="SMART" id="SM00829">
    <property type="entry name" value="PKS_ER"/>
    <property type="match status" value="1"/>
</dbReference>
<dbReference type="InterPro" id="IPR018201">
    <property type="entry name" value="Ketoacyl_synth_AS"/>
</dbReference>
<dbReference type="SUPFAM" id="SSF47336">
    <property type="entry name" value="ACP-like"/>
    <property type="match status" value="1"/>
</dbReference>
<evidence type="ECO:0000256" key="8">
    <source>
        <dbReference type="ARBA" id="ARBA00023315"/>
    </source>
</evidence>
<feature type="domain" description="PKS/mFAS DH" evidence="13">
    <location>
        <begin position="889"/>
        <end position="1177"/>
    </location>
</feature>
<dbReference type="PROSITE" id="PS00606">
    <property type="entry name" value="KS3_1"/>
    <property type="match status" value="1"/>
</dbReference>
<dbReference type="InterPro" id="IPR032821">
    <property type="entry name" value="PKS_assoc"/>
</dbReference>
<dbReference type="Gene3D" id="3.40.366.10">
    <property type="entry name" value="Malonyl-Coenzyme A Acyl Carrier Protein, domain 2"/>
    <property type="match status" value="1"/>
</dbReference>
<dbReference type="SMART" id="SM00827">
    <property type="entry name" value="PKS_AT"/>
    <property type="match status" value="1"/>
</dbReference>
<dbReference type="SMART" id="SM00822">
    <property type="entry name" value="PKS_KR"/>
    <property type="match status" value="1"/>
</dbReference>
<keyword evidence="6" id="KW-0521">NADP</keyword>
<dbReference type="Gene3D" id="1.10.1200.10">
    <property type="entry name" value="ACP-like"/>
    <property type="match status" value="1"/>
</dbReference>
<dbReference type="CDD" id="cd05195">
    <property type="entry name" value="enoyl_red"/>
    <property type="match status" value="1"/>
</dbReference>
<dbReference type="SUPFAM" id="SSF52151">
    <property type="entry name" value="FabD/lysophospholipase-like"/>
    <property type="match status" value="1"/>
</dbReference>
<evidence type="ECO:0000256" key="4">
    <source>
        <dbReference type="ARBA" id="ARBA00022553"/>
    </source>
</evidence>
<dbReference type="Pfam" id="PF08240">
    <property type="entry name" value="ADH_N"/>
    <property type="match status" value="1"/>
</dbReference>
<feature type="active site" description="Proton acceptor; for dehydratase activity" evidence="9">
    <location>
        <position position="927"/>
    </location>
</feature>
<dbReference type="InterPro" id="IPR011032">
    <property type="entry name" value="GroES-like_sf"/>
</dbReference>
<dbReference type="PANTHER" id="PTHR43775">
    <property type="entry name" value="FATTY ACID SYNTHASE"/>
    <property type="match status" value="1"/>
</dbReference>
<dbReference type="InterPro" id="IPR009081">
    <property type="entry name" value="PP-bd_ACP"/>
</dbReference>
<evidence type="ECO:0000313" key="15">
    <source>
        <dbReference type="Proteomes" id="UP001449225"/>
    </source>
</evidence>
<evidence type="ECO:0000256" key="1">
    <source>
        <dbReference type="ARBA" id="ARBA00005194"/>
    </source>
</evidence>
<dbReference type="InterPro" id="IPR042104">
    <property type="entry name" value="PKS_dehydratase_sf"/>
</dbReference>
<dbReference type="Gene3D" id="3.40.47.10">
    <property type="match status" value="1"/>
</dbReference>
<protein>
    <submittedName>
        <fullName evidence="14">Type I polyketide synthase</fullName>
    </submittedName>
</protein>
<keyword evidence="8" id="KW-0012">Acyltransferase</keyword>
<dbReference type="SUPFAM" id="SSF50129">
    <property type="entry name" value="GroES-like"/>
    <property type="match status" value="1"/>
</dbReference>
<dbReference type="Pfam" id="PF00107">
    <property type="entry name" value="ADH_zinc_N"/>
    <property type="match status" value="1"/>
</dbReference>
<dbReference type="Pfam" id="PF08659">
    <property type="entry name" value="KR"/>
    <property type="match status" value="1"/>
</dbReference>
<dbReference type="PANTHER" id="PTHR43775:SF37">
    <property type="entry name" value="SI:DKEY-61P9.11"/>
    <property type="match status" value="1"/>
</dbReference>
<dbReference type="InterPro" id="IPR020807">
    <property type="entry name" value="PKS_DH"/>
</dbReference>
<dbReference type="CDD" id="cd00833">
    <property type="entry name" value="PKS"/>
    <property type="match status" value="1"/>
</dbReference>
<keyword evidence="3" id="KW-0596">Phosphopantetheine</keyword>
<organism evidence="14 15">
    <name type="scientific">Neptuniibacter pectenicola</name>
    <dbReference type="NCBI Taxonomy" id="1806669"/>
    <lineage>
        <taxon>Bacteria</taxon>
        <taxon>Pseudomonadati</taxon>
        <taxon>Pseudomonadota</taxon>
        <taxon>Gammaproteobacteria</taxon>
        <taxon>Oceanospirillales</taxon>
        <taxon>Oceanospirillaceae</taxon>
        <taxon>Neptuniibacter</taxon>
    </lineage>
</organism>
<feature type="region of interest" description="N-terminal hotdog fold" evidence="9">
    <location>
        <begin position="889"/>
        <end position="1017"/>
    </location>
</feature>
<feature type="active site" description="Proton donor; for dehydratase activity" evidence="9">
    <location>
        <position position="1091"/>
    </location>
</feature>
<dbReference type="Pfam" id="PF14765">
    <property type="entry name" value="PS-DH"/>
    <property type="match status" value="1"/>
</dbReference>
<dbReference type="SMART" id="SM01294">
    <property type="entry name" value="PKS_PP_betabranch"/>
    <property type="match status" value="1"/>
</dbReference>
<proteinExistence type="inferred from homology"/>
<evidence type="ECO:0000256" key="6">
    <source>
        <dbReference type="ARBA" id="ARBA00022857"/>
    </source>
</evidence>
<keyword evidence="4" id="KW-0597">Phosphoprotein</keyword>
<dbReference type="InterPro" id="IPR001227">
    <property type="entry name" value="Ac_transferase_dom_sf"/>
</dbReference>
<name>A0ABU9TW01_9GAMM</name>
<dbReference type="InterPro" id="IPR020806">
    <property type="entry name" value="PKS_PP-bd"/>
</dbReference>
<dbReference type="RefSeq" id="WP_342855070.1">
    <property type="nucleotide sequence ID" value="NZ_JBBMRA010000022.1"/>
</dbReference>
<evidence type="ECO:0000256" key="5">
    <source>
        <dbReference type="ARBA" id="ARBA00022679"/>
    </source>
</evidence>